<feature type="transmembrane region" description="Helical" evidence="7">
    <location>
        <begin position="172"/>
        <end position="192"/>
    </location>
</feature>
<evidence type="ECO:0000256" key="1">
    <source>
        <dbReference type="ARBA" id="ARBA00004651"/>
    </source>
</evidence>
<evidence type="ECO:0000256" key="3">
    <source>
        <dbReference type="ARBA" id="ARBA00022475"/>
    </source>
</evidence>
<keyword evidence="3" id="KW-1003">Cell membrane</keyword>
<dbReference type="PANTHER" id="PTHR43549:SF2">
    <property type="entry name" value="MULTIDRUG RESISTANCE PROTEIN NORM-RELATED"/>
    <property type="match status" value="1"/>
</dbReference>
<feature type="transmembrane region" description="Helical" evidence="7">
    <location>
        <begin position="268"/>
        <end position="288"/>
    </location>
</feature>
<dbReference type="Proteomes" id="UP000301309">
    <property type="component" value="Unassembled WGS sequence"/>
</dbReference>
<feature type="transmembrane region" description="Helical" evidence="7">
    <location>
        <begin position="116"/>
        <end position="135"/>
    </location>
</feature>
<keyword evidence="4 7" id="KW-0812">Transmembrane</keyword>
<keyword evidence="5 7" id="KW-1133">Transmembrane helix</keyword>
<dbReference type="GO" id="GO:0005886">
    <property type="term" value="C:plasma membrane"/>
    <property type="evidence" value="ECO:0007669"/>
    <property type="project" value="UniProtKB-SubCell"/>
</dbReference>
<dbReference type="EMBL" id="BJHW01000001">
    <property type="protein sequence ID" value="GDY51902.1"/>
    <property type="molecule type" value="Genomic_DNA"/>
</dbReference>
<dbReference type="InterPro" id="IPR002528">
    <property type="entry name" value="MATE_fam"/>
</dbReference>
<reference evidence="8 9" key="1">
    <citation type="journal article" date="2020" name="Int. J. Syst. Evol. Microbiol.">
        <title>Reclassification of Streptomyces castelarensis and Streptomyces sporoclivatus as later heterotypic synonyms of Streptomyces antimycoticus.</title>
        <authorList>
            <person name="Komaki H."/>
            <person name="Tamura T."/>
        </authorList>
    </citation>
    <scope>NUCLEOTIDE SEQUENCE [LARGE SCALE GENOMIC DNA]</scope>
    <source>
        <strain evidence="8 9">NBRC 13459</strain>
    </source>
</reference>
<keyword evidence="9" id="KW-1185">Reference proteome</keyword>
<evidence type="ECO:0008006" key="10">
    <source>
        <dbReference type="Google" id="ProtNLM"/>
    </source>
</evidence>
<name>A0A4D4KT96_STRVO</name>
<evidence type="ECO:0000313" key="9">
    <source>
        <dbReference type="Proteomes" id="UP000301309"/>
    </source>
</evidence>
<keyword evidence="2" id="KW-0813">Transport</keyword>
<protein>
    <recommendedName>
        <fullName evidence="10">Polysaccharide biosynthesis protein C-terminal domain-containing protein</fullName>
    </recommendedName>
</protein>
<sequence length="299" mass="30844">MVSTGFSSLVRAEGRTGYSTLLWVVAVAVQITLDPLLIFGCDLGVRGAALGTVGGQAVSAAMSLWFFFRRHDRPYRISLHDLLPHGPTLRTLLAVGLPSFLAGTGVTLLAVLVNSALVATGSATALAAYAVCARLQTFATMPHTGISQALQPLVGYNTGRGLHHRALHARNLALRGSLLYGLLTAAALALLAEPLTGLFLNDADTIATAAPALRVIALGLTVAGIGPLVASYAQALGRPMPAYTATLGALLLIKVPLVVTLGRLGTSGVWSALAAGELASAAVALLLLRGLRNHTPKVR</sequence>
<evidence type="ECO:0000256" key="7">
    <source>
        <dbReference type="SAM" id="Phobius"/>
    </source>
</evidence>
<dbReference type="GO" id="GO:0042910">
    <property type="term" value="F:xenobiotic transmembrane transporter activity"/>
    <property type="evidence" value="ECO:0007669"/>
    <property type="project" value="InterPro"/>
</dbReference>
<feature type="transmembrane region" description="Helical" evidence="7">
    <location>
        <begin position="242"/>
        <end position="262"/>
    </location>
</feature>
<evidence type="ECO:0000256" key="4">
    <source>
        <dbReference type="ARBA" id="ARBA00022692"/>
    </source>
</evidence>
<feature type="transmembrane region" description="Helical" evidence="7">
    <location>
        <begin position="45"/>
        <end position="68"/>
    </location>
</feature>
<dbReference type="AlphaFoldDB" id="A0A4D4KT96"/>
<keyword evidence="6 7" id="KW-0472">Membrane</keyword>
<evidence type="ECO:0000256" key="5">
    <source>
        <dbReference type="ARBA" id="ARBA00022989"/>
    </source>
</evidence>
<evidence type="ECO:0000256" key="6">
    <source>
        <dbReference type="ARBA" id="ARBA00023136"/>
    </source>
</evidence>
<gene>
    <name evidence="8" type="ORF">SVIO_025250</name>
</gene>
<feature type="transmembrane region" description="Helical" evidence="7">
    <location>
        <begin position="89"/>
        <end position="110"/>
    </location>
</feature>
<proteinExistence type="predicted"/>
<dbReference type="GO" id="GO:0015297">
    <property type="term" value="F:antiporter activity"/>
    <property type="evidence" value="ECO:0007669"/>
    <property type="project" value="InterPro"/>
</dbReference>
<dbReference type="Pfam" id="PF01554">
    <property type="entry name" value="MatE"/>
    <property type="match status" value="1"/>
</dbReference>
<comment type="subcellular location">
    <subcellularLocation>
        <location evidence="1">Cell membrane</location>
        <topology evidence="1">Multi-pass membrane protein</topology>
    </subcellularLocation>
</comment>
<feature type="transmembrane region" description="Helical" evidence="7">
    <location>
        <begin position="212"/>
        <end position="230"/>
    </location>
</feature>
<evidence type="ECO:0000313" key="8">
    <source>
        <dbReference type="EMBL" id="GDY51902.1"/>
    </source>
</evidence>
<dbReference type="InterPro" id="IPR052031">
    <property type="entry name" value="Membrane_Transporter-Flippase"/>
</dbReference>
<evidence type="ECO:0000256" key="2">
    <source>
        <dbReference type="ARBA" id="ARBA00022448"/>
    </source>
</evidence>
<feature type="transmembrane region" description="Helical" evidence="7">
    <location>
        <begin position="21"/>
        <end position="39"/>
    </location>
</feature>
<comment type="caution">
    <text evidence="8">The sequence shown here is derived from an EMBL/GenBank/DDBJ whole genome shotgun (WGS) entry which is preliminary data.</text>
</comment>
<organism evidence="8 9">
    <name type="scientific">Streptomyces violaceusniger</name>
    <dbReference type="NCBI Taxonomy" id="68280"/>
    <lineage>
        <taxon>Bacteria</taxon>
        <taxon>Bacillati</taxon>
        <taxon>Actinomycetota</taxon>
        <taxon>Actinomycetes</taxon>
        <taxon>Kitasatosporales</taxon>
        <taxon>Streptomycetaceae</taxon>
        <taxon>Streptomyces</taxon>
        <taxon>Streptomyces violaceusniger group</taxon>
    </lineage>
</organism>
<dbReference type="PANTHER" id="PTHR43549">
    <property type="entry name" value="MULTIDRUG RESISTANCE PROTEIN YPNP-RELATED"/>
    <property type="match status" value="1"/>
</dbReference>
<accession>A0A4D4KT96</accession>